<evidence type="ECO:0000313" key="3">
    <source>
        <dbReference type="Proteomes" id="UP000317909"/>
    </source>
</evidence>
<dbReference type="Pfam" id="PF13401">
    <property type="entry name" value="AAA_22"/>
    <property type="match status" value="1"/>
</dbReference>
<dbReference type="PANTHER" id="PTHR10000:SF8">
    <property type="entry name" value="HAD SUPERFAMILY HYDROLASE-LIKE, TYPE 3"/>
    <property type="match status" value="1"/>
</dbReference>
<keyword evidence="2" id="KW-0378">Hydrolase</keyword>
<dbReference type="GO" id="GO:0000287">
    <property type="term" value="F:magnesium ion binding"/>
    <property type="evidence" value="ECO:0007669"/>
    <property type="project" value="TreeGrafter"/>
</dbReference>
<dbReference type="OrthoDB" id="9768060at2"/>
<dbReference type="GO" id="GO:0050308">
    <property type="term" value="F:sugar-phosphatase activity"/>
    <property type="evidence" value="ECO:0007669"/>
    <property type="project" value="UniProtKB-EC"/>
</dbReference>
<name>A0A517TX95_9BACT</name>
<dbReference type="SMART" id="SM00382">
    <property type="entry name" value="AAA"/>
    <property type="match status" value="1"/>
</dbReference>
<dbReference type="EMBL" id="CP036339">
    <property type="protein sequence ID" value="QDT72987.1"/>
    <property type="molecule type" value="Genomic_DNA"/>
</dbReference>
<dbReference type="GO" id="GO:0016887">
    <property type="term" value="F:ATP hydrolysis activity"/>
    <property type="evidence" value="ECO:0007669"/>
    <property type="project" value="InterPro"/>
</dbReference>
<dbReference type="InterPro" id="IPR036412">
    <property type="entry name" value="HAD-like_sf"/>
</dbReference>
<dbReference type="Pfam" id="PF08282">
    <property type="entry name" value="Hydrolase_3"/>
    <property type="match status" value="2"/>
</dbReference>
<evidence type="ECO:0000313" key="2">
    <source>
        <dbReference type="EMBL" id="QDT72987.1"/>
    </source>
</evidence>
<gene>
    <name evidence="2" type="primary">yidA</name>
    <name evidence="2" type="ORF">I41_21750</name>
</gene>
<dbReference type="NCBIfam" id="TIGR01484">
    <property type="entry name" value="HAD-SF-IIB"/>
    <property type="match status" value="1"/>
</dbReference>
<dbReference type="Gene3D" id="3.40.50.300">
    <property type="entry name" value="P-loop containing nucleotide triphosphate hydrolases"/>
    <property type="match status" value="1"/>
</dbReference>
<proteinExistence type="predicted"/>
<evidence type="ECO:0000259" key="1">
    <source>
        <dbReference type="SMART" id="SM00382"/>
    </source>
</evidence>
<dbReference type="RefSeq" id="WP_145432492.1">
    <property type="nucleotide sequence ID" value="NZ_CP036339.1"/>
</dbReference>
<accession>A0A517TX95</accession>
<dbReference type="Gene3D" id="3.40.50.1000">
    <property type="entry name" value="HAD superfamily/HAD-like"/>
    <property type="match status" value="1"/>
</dbReference>
<dbReference type="Proteomes" id="UP000317909">
    <property type="component" value="Chromosome"/>
</dbReference>
<dbReference type="InterPro" id="IPR049945">
    <property type="entry name" value="AAA_22"/>
</dbReference>
<dbReference type="Gene3D" id="3.90.1070.10">
    <property type="match status" value="1"/>
</dbReference>
<dbReference type="InterPro" id="IPR006379">
    <property type="entry name" value="HAD-SF_hydro_IIB"/>
</dbReference>
<dbReference type="PANTHER" id="PTHR10000">
    <property type="entry name" value="PHOSPHOSERINE PHOSPHATASE"/>
    <property type="match status" value="1"/>
</dbReference>
<dbReference type="SUPFAM" id="SSF56784">
    <property type="entry name" value="HAD-like"/>
    <property type="match status" value="1"/>
</dbReference>
<dbReference type="InterPro" id="IPR027417">
    <property type="entry name" value="P-loop_NTPase"/>
</dbReference>
<keyword evidence="3" id="KW-1185">Reference proteome</keyword>
<dbReference type="GO" id="GO:0005829">
    <property type="term" value="C:cytosol"/>
    <property type="evidence" value="ECO:0007669"/>
    <property type="project" value="TreeGrafter"/>
</dbReference>
<dbReference type="InterPro" id="IPR023214">
    <property type="entry name" value="HAD_sf"/>
</dbReference>
<dbReference type="KEGG" id="llh:I41_21750"/>
<dbReference type="SUPFAM" id="SSF52540">
    <property type="entry name" value="P-loop containing nucleoside triphosphate hydrolases"/>
    <property type="match status" value="1"/>
</dbReference>
<protein>
    <submittedName>
        <fullName evidence="2">Sugar phosphatase YidA</fullName>
        <ecNumber evidence="2">3.1.3.23</ecNumber>
    </submittedName>
</protein>
<dbReference type="InterPro" id="IPR003593">
    <property type="entry name" value="AAA+_ATPase"/>
</dbReference>
<dbReference type="EC" id="3.1.3.23" evidence="2"/>
<dbReference type="AlphaFoldDB" id="A0A517TX95"/>
<feature type="domain" description="AAA+ ATPase" evidence="1">
    <location>
        <begin position="249"/>
        <end position="414"/>
    </location>
</feature>
<sequence>MRFQALATDFDGTIAHHGKVSEGTVQALRELLATGRRLILVTGRELPELLEMLPAIELFEWVVAENGGLLYQPSTKQERPLADPPSAPLLALLQQKGVERISVGRVIVATWEPFENMVLESIRELGLEWQVIFNKGAVMALPAGVNKASGLLAALKEMGLSPHNVVGVGDAENDHAMLKLCEFSAAVSNALPAVKETADFVTQADHGDGVAQLIAAMIEDDLEQFDNRLTRHHLPLGKRGEEEILIPSHGPCILICGPSASGKSTLVTRLVESLEEKNYQFCLFDPEGDYENFAGAVAFGSPDAPPTGDEVLKLLSNPASNAIVNLTGMKIPDRPPMFLGMLGPLLQMRTRTGRPHWLILDEAHHLLPAEWLPSEGVMPEKLKNVIMITVHPELLAPAMLERVDALLVVGENAEEMVATYCEASGVDCPEFEPPQLKTGEVLLWFKGANEPPMKVAAYPCKTERRRHRRKYAEGELPPDRSFFFRGPEAKLNLRAQNLMVFLQTADGVDDGTWEFHRRQGDYSKWFEACVKDEGLTAAAKQIESLPEVDAHEGREMMRAAIEREYVLTPSSKMPVAGAS</sequence>
<organism evidence="2 3">
    <name type="scientific">Lacipirellula limnantheis</name>
    <dbReference type="NCBI Taxonomy" id="2528024"/>
    <lineage>
        <taxon>Bacteria</taxon>
        <taxon>Pseudomonadati</taxon>
        <taxon>Planctomycetota</taxon>
        <taxon>Planctomycetia</taxon>
        <taxon>Pirellulales</taxon>
        <taxon>Lacipirellulaceae</taxon>
        <taxon>Lacipirellula</taxon>
    </lineage>
</organism>
<reference evidence="2 3" key="1">
    <citation type="submission" date="2019-02" db="EMBL/GenBank/DDBJ databases">
        <title>Deep-cultivation of Planctomycetes and their phenomic and genomic characterization uncovers novel biology.</title>
        <authorList>
            <person name="Wiegand S."/>
            <person name="Jogler M."/>
            <person name="Boedeker C."/>
            <person name="Pinto D."/>
            <person name="Vollmers J."/>
            <person name="Rivas-Marin E."/>
            <person name="Kohn T."/>
            <person name="Peeters S.H."/>
            <person name="Heuer A."/>
            <person name="Rast P."/>
            <person name="Oberbeckmann S."/>
            <person name="Bunk B."/>
            <person name="Jeske O."/>
            <person name="Meyerdierks A."/>
            <person name="Storesund J.E."/>
            <person name="Kallscheuer N."/>
            <person name="Luecker S."/>
            <person name="Lage O.M."/>
            <person name="Pohl T."/>
            <person name="Merkel B.J."/>
            <person name="Hornburger P."/>
            <person name="Mueller R.-W."/>
            <person name="Bruemmer F."/>
            <person name="Labrenz M."/>
            <person name="Spormann A.M."/>
            <person name="Op den Camp H."/>
            <person name="Overmann J."/>
            <person name="Amann R."/>
            <person name="Jetten M.S.M."/>
            <person name="Mascher T."/>
            <person name="Medema M.H."/>
            <person name="Devos D.P."/>
            <person name="Kaster A.-K."/>
            <person name="Ovreas L."/>
            <person name="Rohde M."/>
            <person name="Galperin M.Y."/>
            <person name="Jogler C."/>
        </authorList>
    </citation>
    <scope>NUCLEOTIDE SEQUENCE [LARGE SCALE GENOMIC DNA]</scope>
    <source>
        <strain evidence="2 3">I41</strain>
    </source>
</reference>